<dbReference type="RefSeq" id="XP_002668166.1">
    <property type="nucleotide sequence ID" value="XM_002668120.1"/>
</dbReference>
<dbReference type="AlphaFoldDB" id="D2W680"/>
<name>D2W680_NAEGR</name>
<evidence type="ECO:0000256" key="1">
    <source>
        <dbReference type="SAM" id="Phobius"/>
    </source>
</evidence>
<feature type="transmembrane region" description="Helical" evidence="1">
    <location>
        <begin position="44"/>
        <end position="68"/>
    </location>
</feature>
<evidence type="ECO:0000313" key="2">
    <source>
        <dbReference type="EMBL" id="EFC35422.1"/>
    </source>
</evidence>
<sequence>MKITPTTASVIENHKEDQSIASFSDDGSFFGTGKKTTCCSLKTFIIVSMIMLVLLCSVSIYVSVFVLMNQSVDELTENVLGLLEEKMSVYIDSVLNEMKNTGMTMADGIGIGKQGKQEIVYSYQPPGFIGSIRDTYLLNGTLLVLNETIDYTPYNVAKKDFYYVAVSEAARIGKEGAFSYPYIVTNGTLSISFGAKVYDQQLFAQGTKHLKGIARIVKPLSGISDFLEKKVQVFDQGFVIIKESSNDYVIAGSINCTTFDEKSRLSIFDISARNAGKLMKDINSTIGDISKLPKGTSISSNGVDYLVRHVVYEFENIKWDMYVIVVTQDILQTTHISIGVSVGVAVLITLI</sequence>
<keyword evidence="3" id="KW-1185">Reference proteome</keyword>
<dbReference type="OrthoDB" id="10593578at2759"/>
<dbReference type="KEGG" id="ngr:NAEGRDRAFT_60096"/>
<gene>
    <name evidence="2" type="ORF">NAEGRDRAFT_60096</name>
</gene>
<feature type="non-terminal residue" evidence="2">
    <location>
        <position position="351"/>
    </location>
</feature>
<keyword evidence="1" id="KW-0812">Transmembrane</keyword>
<dbReference type="VEuPathDB" id="AmoebaDB:NAEGRDRAFT_46189"/>
<evidence type="ECO:0000313" key="3">
    <source>
        <dbReference type="Proteomes" id="UP000006671"/>
    </source>
</evidence>
<reference evidence="2 3" key="1">
    <citation type="journal article" date="2010" name="Cell">
        <title>The genome of Naegleria gruberi illuminates early eukaryotic versatility.</title>
        <authorList>
            <person name="Fritz-Laylin L.K."/>
            <person name="Prochnik S.E."/>
            <person name="Ginger M.L."/>
            <person name="Dacks J.B."/>
            <person name="Carpenter M.L."/>
            <person name="Field M.C."/>
            <person name="Kuo A."/>
            <person name="Paredez A."/>
            <person name="Chapman J."/>
            <person name="Pham J."/>
            <person name="Shu S."/>
            <person name="Neupane R."/>
            <person name="Cipriano M."/>
            <person name="Mancuso J."/>
            <person name="Tu H."/>
            <person name="Salamov A."/>
            <person name="Lindquist E."/>
            <person name="Shapiro H."/>
            <person name="Lucas S."/>
            <person name="Grigoriev I.V."/>
            <person name="Cande W.Z."/>
            <person name="Fulton C."/>
            <person name="Rokhsar D.S."/>
            <person name="Dawson S.C."/>
        </authorList>
    </citation>
    <scope>NUCLEOTIDE SEQUENCE [LARGE SCALE GENOMIC DNA]</scope>
    <source>
        <strain evidence="2 3">NEG-M</strain>
    </source>
</reference>
<dbReference type="GeneID" id="8861112"/>
<organism evidence="3">
    <name type="scientific">Naegleria gruberi</name>
    <name type="common">Amoeba</name>
    <dbReference type="NCBI Taxonomy" id="5762"/>
    <lineage>
        <taxon>Eukaryota</taxon>
        <taxon>Discoba</taxon>
        <taxon>Heterolobosea</taxon>
        <taxon>Tetramitia</taxon>
        <taxon>Eutetramitia</taxon>
        <taxon>Vahlkampfiidae</taxon>
        <taxon>Naegleria</taxon>
    </lineage>
</organism>
<proteinExistence type="predicted"/>
<keyword evidence="1" id="KW-1133">Transmembrane helix</keyword>
<keyword evidence="1" id="KW-0472">Membrane</keyword>
<protein>
    <submittedName>
        <fullName evidence="2">Predicted protein</fullName>
    </submittedName>
</protein>
<accession>D2W680</accession>
<dbReference type="Proteomes" id="UP000006671">
    <property type="component" value="Unassembled WGS sequence"/>
</dbReference>
<dbReference type="InParanoid" id="D2W680"/>
<dbReference type="EMBL" id="GG739251">
    <property type="protein sequence ID" value="EFC35422.1"/>
    <property type="molecule type" value="Genomic_DNA"/>
</dbReference>